<organism evidence="1 2">
    <name type="scientific">Candidatus Chloroploca asiatica</name>
    <dbReference type="NCBI Taxonomy" id="1506545"/>
    <lineage>
        <taxon>Bacteria</taxon>
        <taxon>Bacillati</taxon>
        <taxon>Chloroflexota</taxon>
        <taxon>Chloroflexia</taxon>
        <taxon>Chloroflexales</taxon>
        <taxon>Chloroflexineae</taxon>
        <taxon>Oscillochloridaceae</taxon>
        <taxon>Candidatus Chloroploca</taxon>
    </lineage>
</organism>
<dbReference type="RefSeq" id="WP_097655214.1">
    <property type="nucleotide sequence ID" value="NZ_LYXE01000183.1"/>
</dbReference>
<evidence type="ECO:0000313" key="1">
    <source>
        <dbReference type="EMBL" id="PDV96703.1"/>
    </source>
</evidence>
<evidence type="ECO:0008006" key="3">
    <source>
        <dbReference type="Google" id="ProtNLM"/>
    </source>
</evidence>
<dbReference type="Proteomes" id="UP000220922">
    <property type="component" value="Unassembled WGS sequence"/>
</dbReference>
<dbReference type="EMBL" id="LYXE01000183">
    <property type="protein sequence ID" value="PDV96703.1"/>
    <property type="molecule type" value="Genomic_DNA"/>
</dbReference>
<proteinExistence type="predicted"/>
<dbReference type="OrthoDB" id="158563at2"/>
<reference evidence="1 2" key="1">
    <citation type="submission" date="2016-05" db="EMBL/GenBank/DDBJ databases">
        <authorList>
            <person name="Lavstsen T."/>
            <person name="Jespersen J.S."/>
        </authorList>
    </citation>
    <scope>NUCLEOTIDE SEQUENCE [LARGE SCALE GENOMIC DNA]</scope>
    <source>
        <strain evidence="1 2">B7-9</strain>
    </source>
</reference>
<gene>
    <name evidence="1" type="ORF">A9Q02_20425</name>
</gene>
<evidence type="ECO:0000313" key="2">
    <source>
        <dbReference type="Proteomes" id="UP000220922"/>
    </source>
</evidence>
<sequence length="157" mass="17427">MHKAYTAIFVGKPDAADLVMLQDVRVLVDIEVVVNSEHAYRWINDNKPDYVLLPVTLSDTSILRIFHELRTTGRACVVVITEQTITAFNGRGYRWRRTASKTSEGLDALFAWGKWPVAVVYKHALQSIRVSAQPVQAALPGKFVPLSVAVAHEVAAD</sequence>
<comment type="caution">
    <text evidence="1">The sequence shown here is derived from an EMBL/GenBank/DDBJ whole genome shotgun (WGS) entry which is preliminary data.</text>
</comment>
<protein>
    <recommendedName>
        <fullName evidence="3">Response regulatory domain-containing protein</fullName>
    </recommendedName>
</protein>
<name>A0A2H3KG76_9CHLR</name>
<keyword evidence="2" id="KW-1185">Reference proteome</keyword>
<accession>A0A2H3KG76</accession>
<dbReference type="AlphaFoldDB" id="A0A2H3KG76"/>